<sequence>MAKEVFNRYEVKYMLSTDQKDAVIEVLRDQMNPDPYNSGGKYYTICNIYYDTEDNTLIQRSLSKPPYKEKLRLRGYGIPKPGDIVFLEIKKKYKGIVNKRRSCIELEEAKRYMETGELPEFRPYMNRQVLREIDYFTHIYDLKPKLYLAYDRLAFFDKNDSGFRVSFDTNIRTRRYDLSLDAGDHGQKMLKDDIWLMEVKIDKNLPLWFAHLLQDNKMYNSSFSKYGTEYARMIASDRMENTDMVYSSII</sequence>
<reference evidence="2" key="2">
    <citation type="journal article" date="2021" name="PeerJ">
        <title>Extensive microbial diversity within the chicken gut microbiome revealed by metagenomics and culture.</title>
        <authorList>
            <person name="Gilroy R."/>
            <person name="Ravi A."/>
            <person name="Getino M."/>
            <person name="Pursley I."/>
            <person name="Horton D.L."/>
            <person name="Alikhan N.F."/>
            <person name="Baker D."/>
            <person name="Gharbi K."/>
            <person name="Hall N."/>
            <person name="Watson M."/>
            <person name="Adriaenssens E.M."/>
            <person name="Foster-Nyarko E."/>
            <person name="Jarju S."/>
            <person name="Secka A."/>
            <person name="Antonio M."/>
            <person name="Oren A."/>
            <person name="Chaudhuri R.R."/>
            <person name="La Ragione R."/>
            <person name="Hildebrand F."/>
            <person name="Pallen M.J."/>
        </authorList>
    </citation>
    <scope>NUCLEOTIDE SEQUENCE</scope>
    <source>
        <strain evidence="2">CHK195-4489</strain>
    </source>
</reference>
<name>A0A9D1L939_9CLOT</name>
<organism evidence="2 3">
    <name type="scientific">Candidatus Egerieisoma faecipullorum</name>
    <dbReference type="NCBI Taxonomy" id="2840963"/>
    <lineage>
        <taxon>Bacteria</taxon>
        <taxon>Bacillati</taxon>
        <taxon>Bacillota</taxon>
        <taxon>Clostridia</taxon>
        <taxon>Eubacteriales</taxon>
        <taxon>Clostridiaceae</taxon>
        <taxon>Clostridiaceae incertae sedis</taxon>
        <taxon>Candidatus Egerieisoma</taxon>
    </lineage>
</organism>
<dbReference type="CDD" id="cd07750">
    <property type="entry name" value="PolyPPase_VTC_like"/>
    <property type="match status" value="1"/>
</dbReference>
<evidence type="ECO:0000313" key="3">
    <source>
        <dbReference type="Proteomes" id="UP000824089"/>
    </source>
</evidence>
<comment type="caution">
    <text evidence="2">The sequence shown here is derived from an EMBL/GenBank/DDBJ whole genome shotgun (WGS) entry which is preliminary data.</text>
</comment>
<dbReference type="GO" id="GO:0006799">
    <property type="term" value="P:polyphosphate biosynthetic process"/>
    <property type="evidence" value="ECO:0007669"/>
    <property type="project" value="UniProtKB-ARBA"/>
</dbReference>
<dbReference type="AlphaFoldDB" id="A0A9D1L939"/>
<feature type="domain" description="VTC" evidence="1">
    <location>
        <begin position="7"/>
        <end position="233"/>
    </location>
</feature>
<proteinExistence type="predicted"/>
<dbReference type="Proteomes" id="UP000824089">
    <property type="component" value="Unassembled WGS sequence"/>
</dbReference>
<dbReference type="EMBL" id="DVMM01000090">
    <property type="protein sequence ID" value="HIU29544.1"/>
    <property type="molecule type" value="Genomic_DNA"/>
</dbReference>
<protein>
    <submittedName>
        <fullName evidence="2">Polyphosphate polymerase domain-containing protein</fullName>
    </submittedName>
</protein>
<dbReference type="InterPro" id="IPR042267">
    <property type="entry name" value="VTC_sf"/>
</dbReference>
<evidence type="ECO:0000259" key="1">
    <source>
        <dbReference type="Pfam" id="PF09359"/>
    </source>
</evidence>
<evidence type="ECO:0000313" key="2">
    <source>
        <dbReference type="EMBL" id="HIU29544.1"/>
    </source>
</evidence>
<dbReference type="Pfam" id="PF09359">
    <property type="entry name" value="VTC"/>
    <property type="match status" value="1"/>
</dbReference>
<reference evidence="2" key="1">
    <citation type="submission" date="2020-10" db="EMBL/GenBank/DDBJ databases">
        <authorList>
            <person name="Gilroy R."/>
        </authorList>
    </citation>
    <scope>NUCLEOTIDE SEQUENCE</scope>
    <source>
        <strain evidence="2">CHK195-4489</strain>
    </source>
</reference>
<gene>
    <name evidence="2" type="ORF">IAD50_04510</name>
</gene>
<dbReference type="Gene3D" id="3.20.100.30">
    <property type="entry name" value="VTC, catalytic tunnel domain"/>
    <property type="match status" value="1"/>
</dbReference>
<dbReference type="InterPro" id="IPR018966">
    <property type="entry name" value="VTC_domain"/>
</dbReference>
<accession>A0A9D1L939</accession>